<name>K5VQ63_PHACS</name>
<evidence type="ECO:0000313" key="3">
    <source>
        <dbReference type="Proteomes" id="UP000008370"/>
    </source>
</evidence>
<reference evidence="2 3" key="1">
    <citation type="journal article" date="2012" name="BMC Genomics">
        <title>Comparative genomics of the white-rot fungi, Phanerochaete carnosa and P. chrysosporium, to elucidate the genetic basis of the distinct wood types they colonize.</title>
        <authorList>
            <person name="Suzuki H."/>
            <person name="MacDonald J."/>
            <person name="Syed K."/>
            <person name="Salamov A."/>
            <person name="Hori C."/>
            <person name="Aerts A."/>
            <person name="Henrissat B."/>
            <person name="Wiebenga A."/>
            <person name="vanKuyk P.A."/>
            <person name="Barry K."/>
            <person name="Lindquist E."/>
            <person name="LaButti K."/>
            <person name="Lapidus A."/>
            <person name="Lucas S."/>
            <person name="Coutinho P."/>
            <person name="Gong Y."/>
            <person name="Samejima M."/>
            <person name="Mahadevan R."/>
            <person name="Abou-Zaid M."/>
            <person name="de Vries R.P."/>
            <person name="Igarashi K."/>
            <person name="Yadav J.S."/>
            <person name="Grigoriev I.V."/>
            <person name="Master E.R."/>
        </authorList>
    </citation>
    <scope>NUCLEOTIDE SEQUENCE [LARGE SCALE GENOMIC DNA]</scope>
    <source>
        <strain evidence="2 3">HHB-10118-sp</strain>
    </source>
</reference>
<dbReference type="OrthoDB" id="2593747at2759"/>
<gene>
    <name evidence="2" type="ORF">PHACADRAFT_99476</name>
</gene>
<feature type="non-terminal residue" evidence="2">
    <location>
        <position position="1"/>
    </location>
</feature>
<evidence type="ECO:0000259" key="1">
    <source>
        <dbReference type="PROSITE" id="PS50097"/>
    </source>
</evidence>
<dbReference type="GeneID" id="18921052"/>
<dbReference type="InterPro" id="IPR011333">
    <property type="entry name" value="SKP1/BTB/POZ_sf"/>
</dbReference>
<proteinExistence type="predicted"/>
<protein>
    <recommendedName>
        <fullName evidence="1">BTB domain-containing protein</fullName>
    </recommendedName>
</protein>
<organism evidence="2 3">
    <name type="scientific">Phanerochaete carnosa (strain HHB-10118-sp)</name>
    <name type="common">White-rot fungus</name>
    <name type="synonym">Peniophora carnosa</name>
    <dbReference type="NCBI Taxonomy" id="650164"/>
    <lineage>
        <taxon>Eukaryota</taxon>
        <taxon>Fungi</taxon>
        <taxon>Dikarya</taxon>
        <taxon>Basidiomycota</taxon>
        <taxon>Agaricomycotina</taxon>
        <taxon>Agaricomycetes</taxon>
        <taxon>Polyporales</taxon>
        <taxon>Phanerochaetaceae</taxon>
        <taxon>Phanerochaete</taxon>
    </lineage>
</organism>
<sequence length="217" mass="25161">MAVVSPAAEKVRRHPKYYLNGGDVHFLVENYIFRVHRYFFERESLWFREKLGAPPPPGQAPKGSSDVNPFALDDILEEDFSRFLWVFYNPLYSVYEANANEWISILKLSHQWSFSEIKQMSCRYLERYELDPIRKIELYQAYDVDKRLLIPAYTALVNRAEPLTLDDGRRLTLETALLIATARECARGKLEAGRHTPVSATVKPDAMVDIIKEVFSL</sequence>
<dbReference type="RefSeq" id="XP_007398307.1">
    <property type="nucleotide sequence ID" value="XM_007398245.1"/>
</dbReference>
<dbReference type="EMBL" id="JH930474">
    <property type="protein sequence ID" value="EKM53623.1"/>
    <property type="molecule type" value="Genomic_DNA"/>
</dbReference>
<dbReference type="HOGENOM" id="CLU_047592_7_1_1"/>
<dbReference type="KEGG" id="pco:PHACADRAFT_99476"/>
<dbReference type="SUPFAM" id="SSF54695">
    <property type="entry name" value="POZ domain"/>
    <property type="match status" value="1"/>
</dbReference>
<feature type="domain" description="BTB" evidence="1">
    <location>
        <begin position="22"/>
        <end position="96"/>
    </location>
</feature>
<dbReference type="AlphaFoldDB" id="K5VQ63"/>
<dbReference type="STRING" id="650164.K5VQ63"/>
<dbReference type="Gene3D" id="3.30.710.10">
    <property type="entry name" value="Potassium Channel Kv1.1, Chain A"/>
    <property type="match status" value="1"/>
</dbReference>
<dbReference type="Proteomes" id="UP000008370">
    <property type="component" value="Unassembled WGS sequence"/>
</dbReference>
<evidence type="ECO:0000313" key="2">
    <source>
        <dbReference type="EMBL" id="EKM53623.1"/>
    </source>
</evidence>
<keyword evidence="3" id="KW-1185">Reference proteome</keyword>
<dbReference type="PROSITE" id="PS50097">
    <property type="entry name" value="BTB"/>
    <property type="match status" value="1"/>
</dbReference>
<dbReference type="InParanoid" id="K5VQ63"/>
<accession>K5VQ63</accession>
<dbReference type="InterPro" id="IPR000210">
    <property type="entry name" value="BTB/POZ_dom"/>
</dbReference>